<protein>
    <submittedName>
        <fullName evidence="1">Uncharacterized protein</fullName>
    </submittedName>
</protein>
<dbReference type="AlphaFoldDB" id="A0A401ZRI8"/>
<keyword evidence="2" id="KW-1185">Reference proteome</keyword>
<name>A0A401ZRI8_9CHLR</name>
<reference evidence="2" key="1">
    <citation type="submission" date="2018-12" db="EMBL/GenBank/DDBJ databases">
        <title>Tengunoibacter tsumagoiensis gen. nov., sp. nov., Dictyobacter kobayashii sp. nov., D. alpinus sp. nov., and D. joshuensis sp. nov. and description of Dictyobacteraceae fam. nov. within the order Ktedonobacterales isolated from Tengu-no-mugimeshi.</title>
        <authorList>
            <person name="Wang C.M."/>
            <person name="Zheng Y."/>
            <person name="Sakai Y."/>
            <person name="Toyoda A."/>
            <person name="Minakuchi Y."/>
            <person name="Abe K."/>
            <person name="Yokota A."/>
            <person name="Yabe S."/>
        </authorList>
    </citation>
    <scope>NUCLEOTIDE SEQUENCE [LARGE SCALE GENOMIC DNA]</scope>
    <source>
        <strain evidence="2">S-27</strain>
    </source>
</reference>
<organism evidence="1 2">
    <name type="scientific">Dictyobacter aurantiacus</name>
    <dbReference type="NCBI Taxonomy" id="1936993"/>
    <lineage>
        <taxon>Bacteria</taxon>
        <taxon>Bacillati</taxon>
        <taxon>Chloroflexota</taxon>
        <taxon>Ktedonobacteria</taxon>
        <taxon>Ktedonobacterales</taxon>
        <taxon>Dictyobacteraceae</taxon>
        <taxon>Dictyobacter</taxon>
    </lineage>
</organism>
<sequence>MEMEPTEPIEHSSKVVNDPFRDVEARSAEDSPMNGDVLAKVSESVPGHIVSNAVFAVPLSYGRKRRKKHIYVEEPARRSEMRRKEWPLAARGWVRFAHL</sequence>
<evidence type="ECO:0000313" key="1">
    <source>
        <dbReference type="EMBL" id="GCE09416.1"/>
    </source>
</evidence>
<dbReference type="Proteomes" id="UP000287224">
    <property type="component" value="Unassembled WGS sequence"/>
</dbReference>
<gene>
    <name evidence="1" type="ORF">KDAU_67450</name>
</gene>
<accession>A0A401ZRI8</accession>
<comment type="caution">
    <text evidence="1">The sequence shown here is derived from an EMBL/GenBank/DDBJ whole genome shotgun (WGS) entry which is preliminary data.</text>
</comment>
<evidence type="ECO:0000313" key="2">
    <source>
        <dbReference type="Proteomes" id="UP000287224"/>
    </source>
</evidence>
<proteinExistence type="predicted"/>
<dbReference type="EMBL" id="BIFQ01000002">
    <property type="protein sequence ID" value="GCE09416.1"/>
    <property type="molecule type" value="Genomic_DNA"/>
</dbReference>